<dbReference type="EMBL" id="JBFALK010000019">
    <property type="protein sequence ID" value="MEV0972884.1"/>
    <property type="molecule type" value="Genomic_DNA"/>
</dbReference>
<dbReference type="Proteomes" id="UP001551675">
    <property type="component" value="Unassembled WGS sequence"/>
</dbReference>
<evidence type="ECO:0000313" key="2">
    <source>
        <dbReference type="EMBL" id="MEV0972884.1"/>
    </source>
</evidence>
<accession>A0ABV3GMP0</accession>
<sequence>MSAVPHAVRGTSRPSALHVLATNEARRLLCHPLNLLGVAMWCIAVGTDAWAGPRPAFTALTAPMTLFWGVPVFFAANLVTSSARRAGTEELLEGLPRWREDRTGALCLAALAPFFMGVAAQALLSCLYLVTGNQLERFPTIAELACGPLNLLGGCLLGIAVARWTPWPGAPLLIMIILVRVNQYVNTAGAGDGQETGPFYLLGFYADFALWGPHPYLAAIGFNPGSVGWHAVYLLGLCLGAGALAMLADSSRRRLWLAVGALAVVVVAFAGIRVLL</sequence>
<dbReference type="RefSeq" id="WP_061260693.1">
    <property type="nucleotide sequence ID" value="NZ_JBFALK010000019.1"/>
</dbReference>
<feature type="transmembrane region" description="Helical" evidence="1">
    <location>
        <begin position="105"/>
        <end position="131"/>
    </location>
</feature>
<proteinExistence type="predicted"/>
<evidence type="ECO:0000313" key="3">
    <source>
        <dbReference type="Proteomes" id="UP001551675"/>
    </source>
</evidence>
<protein>
    <recommendedName>
        <fullName evidence="4">ABC transporter permease</fullName>
    </recommendedName>
</protein>
<feature type="transmembrane region" description="Helical" evidence="1">
    <location>
        <begin position="151"/>
        <end position="178"/>
    </location>
</feature>
<comment type="caution">
    <text evidence="2">The sequence shown here is derived from an EMBL/GenBank/DDBJ whole genome shotgun (WGS) entry which is preliminary data.</text>
</comment>
<feature type="transmembrane region" description="Helical" evidence="1">
    <location>
        <begin position="255"/>
        <end position="275"/>
    </location>
</feature>
<organism evidence="2 3">
    <name type="scientific">Microtetraspora glauca</name>
    <dbReference type="NCBI Taxonomy" id="1996"/>
    <lineage>
        <taxon>Bacteria</taxon>
        <taxon>Bacillati</taxon>
        <taxon>Actinomycetota</taxon>
        <taxon>Actinomycetes</taxon>
        <taxon>Streptosporangiales</taxon>
        <taxon>Streptosporangiaceae</taxon>
        <taxon>Microtetraspora</taxon>
    </lineage>
</organism>
<keyword evidence="1" id="KW-0812">Transmembrane</keyword>
<keyword evidence="3" id="KW-1185">Reference proteome</keyword>
<feature type="transmembrane region" description="Helical" evidence="1">
    <location>
        <begin position="199"/>
        <end position="222"/>
    </location>
</feature>
<feature type="transmembrane region" description="Helical" evidence="1">
    <location>
        <begin position="33"/>
        <end position="51"/>
    </location>
</feature>
<evidence type="ECO:0000256" key="1">
    <source>
        <dbReference type="SAM" id="Phobius"/>
    </source>
</evidence>
<name>A0ABV3GMP0_MICGL</name>
<keyword evidence="1" id="KW-0472">Membrane</keyword>
<evidence type="ECO:0008006" key="4">
    <source>
        <dbReference type="Google" id="ProtNLM"/>
    </source>
</evidence>
<gene>
    <name evidence="2" type="ORF">AB0I59_30125</name>
</gene>
<reference evidence="2 3" key="1">
    <citation type="submission" date="2024-06" db="EMBL/GenBank/DDBJ databases">
        <title>The Natural Products Discovery Center: Release of the First 8490 Sequenced Strains for Exploring Actinobacteria Biosynthetic Diversity.</title>
        <authorList>
            <person name="Kalkreuter E."/>
            <person name="Kautsar S.A."/>
            <person name="Yang D."/>
            <person name="Bader C.D."/>
            <person name="Teijaro C.N."/>
            <person name="Fluegel L."/>
            <person name="Davis C.M."/>
            <person name="Simpson J.R."/>
            <person name="Lauterbach L."/>
            <person name="Steele A.D."/>
            <person name="Gui C."/>
            <person name="Meng S."/>
            <person name="Li G."/>
            <person name="Viehrig K."/>
            <person name="Ye F."/>
            <person name="Su P."/>
            <person name="Kiefer A.F."/>
            <person name="Nichols A."/>
            <person name="Cepeda A.J."/>
            <person name="Yan W."/>
            <person name="Fan B."/>
            <person name="Jiang Y."/>
            <person name="Adhikari A."/>
            <person name="Zheng C.-J."/>
            <person name="Schuster L."/>
            <person name="Cowan T.M."/>
            <person name="Smanski M.J."/>
            <person name="Chevrette M.G."/>
            <person name="De Carvalho L.P.S."/>
            <person name="Shen B."/>
        </authorList>
    </citation>
    <scope>NUCLEOTIDE SEQUENCE [LARGE SCALE GENOMIC DNA]</scope>
    <source>
        <strain evidence="2 3">NPDC050100</strain>
    </source>
</reference>
<feature type="transmembrane region" description="Helical" evidence="1">
    <location>
        <begin position="57"/>
        <end position="79"/>
    </location>
</feature>
<feature type="transmembrane region" description="Helical" evidence="1">
    <location>
        <begin position="228"/>
        <end position="248"/>
    </location>
</feature>
<keyword evidence="1" id="KW-1133">Transmembrane helix</keyword>